<accession>A0A923KNY7</accession>
<dbReference type="Proteomes" id="UP000627446">
    <property type="component" value="Unassembled WGS sequence"/>
</dbReference>
<keyword evidence="3" id="KW-1185">Reference proteome</keyword>
<protein>
    <submittedName>
        <fullName evidence="2">HupE/UreJ family protein</fullName>
    </submittedName>
</protein>
<dbReference type="EMBL" id="JACOFZ010000001">
    <property type="protein sequence ID" value="MBC3881193.1"/>
    <property type="molecule type" value="Genomic_DNA"/>
</dbReference>
<dbReference type="AlphaFoldDB" id="A0A923KNY7"/>
<organism evidence="2 3">
    <name type="scientific">Undibacterium nitidum</name>
    <dbReference type="NCBI Taxonomy" id="2762298"/>
    <lineage>
        <taxon>Bacteria</taxon>
        <taxon>Pseudomonadati</taxon>
        <taxon>Pseudomonadota</taxon>
        <taxon>Betaproteobacteria</taxon>
        <taxon>Burkholderiales</taxon>
        <taxon>Oxalobacteraceae</taxon>
        <taxon>Undibacterium</taxon>
    </lineage>
</organism>
<feature type="transmembrane region" description="Helical" evidence="1">
    <location>
        <begin position="405"/>
        <end position="424"/>
    </location>
</feature>
<evidence type="ECO:0000313" key="2">
    <source>
        <dbReference type="EMBL" id="MBC3881193.1"/>
    </source>
</evidence>
<dbReference type="InterPro" id="IPR032809">
    <property type="entry name" value="Put_HupE_UreJ"/>
</dbReference>
<proteinExistence type="predicted"/>
<keyword evidence="1" id="KW-0812">Transmembrane</keyword>
<dbReference type="Pfam" id="PF13795">
    <property type="entry name" value="HupE_UreJ_2"/>
    <property type="match status" value="1"/>
</dbReference>
<keyword evidence="1" id="KW-1133">Transmembrane helix</keyword>
<gene>
    <name evidence="2" type="ORF">H8K36_07415</name>
</gene>
<sequence length="438" mass="48084">MNIYFLRISHFIRVIHAALTIVIAGMFVSSACFAHDMPKSSVLLHYRQDHVLLELRLPIDRLEIATGMVLSKSSDTFEKQRDALGSYISRRIQARGEGGDLWKVEVESLQPPVSVNIDEVRALVRLIPSRKDESLTDLSLRYEVILREIATHVAVLSIQTDWDRGVLANQPELIGSLGFNEYDIHIRRGNSSRFAGFLGMLDLGVEHISDGVDHVLFLITLILSGALVAENGRWKNRGSAKGTVLGIMWSVSAFTIGHSISLALGATKILILPSEPVEIVIAASVLISAIHCLRPIYPRREAWVAGGFGLVHGLAFASSLSVFNLDPSHLISAVLGFNFGIEVVQIAVVLAVVPSLIILSKTPGLSFIRFAVSILAGSAAIGWLFERTIGWSSPFTIIVDKLPKHAFEIASCLFLLSIACRTLFQLRLASLNKKQRLK</sequence>
<keyword evidence="1" id="KW-0472">Membrane</keyword>
<evidence type="ECO:0000313" key="3">
    <source>
        <dbReference type="Proteomes" id="UP000627446"/>
    </source>
</evidence>
<reference evidence="2" key="1">
    <citation type="submission" date="2020-08" db="EMBL/GenBank/DDBJ databases">
        <title>Novel species isolated from subtropical streams in China.</title>
        <authorList>
            <person name="Lu H."/>
        </authorList>
    </citation>
    <scope>NUCLEOTIDE SEQUENCE</scope>
    <source>
        <strain evidence="2">LX22W</strain>
    </source>
</reference>
<feature type="transmembrane region" description="Helical" evidence="1">
    <location>
        <begin position="215"/>
        <end position="232"/>
    </location>
</feature>
<comment type="caution">
    <text evidence="2">The sequence shown here is derived from an EMBL/GenBank/DDBJ whole genome shotgun (WGS) entry which is preliminary data.</text>
</comment>
<feature type="transmembrane region" description="Helical" evidence="1">
    <location>
        <begin position="335"/>
        <end position="359"/>
    </location>
</feature>
<dbReference type="PROSITE" id="PS51257">
    <property type="entry name" value="PROKAR_LIPOPROTEIN"/>
    <property type="match status" value="1"/>
</dbReference>
<dbReference type="RefSeq" id="WP_186914314.1">
    <property type="nucleotide sequence ID" value="NZ_JACOFZ010000001.1"/>
</dbReference>
<evidence type="ECO:0000256" key="1">
    <source>
        <dbReference type="SAM" id="Phobius"/>
    </source>
</evidence>
<feature type="transmembrane region" description="Helical" evidence="1">
    <location>
        <begin position="270"/>
        <end position="290"/>
    </location>
</feature>
<name>A0A923KNY7_9BURK</name>
<feature type="transmembrane region" description="Helical" evidence="1">
    <location>
        <begin position="366"/>
        <end position="385"/>
    </location>
</feature>
<feature type="transmembrane region" description="Helical" evidence="1">
    <location>
        <begin position="244"/>
        <end position="264"/>
    </location>
</feature>
<feature type="transmembrane region" description="Helical" evidence="1">
    <location>
        <begin position="302"/>
        <end position="323"/>
    </location>
</feature>